<dbReference type="Proteomes" id="UP001139263">
    <property type="component" value="Unassembled WGS sequence"/>
</dbReference>
<keyword evidence="4" id="KW-1185">Reference proteome</keyword>
<evidence type="ECO:0000313" key="3">
    <source>
        <dbReference type="EMBL" id="MCI0182989.1"/>
    </source>
</evidence>
<feature type="chain" id="PRO_5040867963" description="Lipoprotein" evidence="2">
    <location>
        <begin position="22"/>
        <end position="231"/>
    </location>
</feature>
<protein>
    <recommendedName>
        <fullName evidence="5">Lipoprotein</fullName>
    </recommendedName>
</protein>
<dbReference type="AlphaFoldDB" id="A0A9X1V8Q6"/>
<evidence type="ECO:0000256" key="1">
    <source>
        <dbReference type="SAM" id="MobiDB-lite"/>
    </source>
</evidence>
<evidence type="ECO:0000313" key="4">
    <source>
        <dbReference type="Proteomes" id="UP001139263"/>
    </source>
</evidence>
<dbReference type="RefSeq" id="WP_241712652.1">
    <property type="nucleotide sequence ID" value="NZ_JALBUF010000002.1"/>
</dbReference>
<reference evidence="3" key="1">
    <citation type="submission" date="2022-03" db="EMBL/GenBank/DDBJ databases">
        <title>Draft Genome Sequence of Firmicute Strain S0AB, a Heterotrophic Iron/Sulfur-Oxidizing Extreme Acidophile.</title>
        <authorList>
            <person name="Vergara E."/>
            <person name="Pakostova E."/>
            <person name="Johnson D.B."/>
            <person name="Holmes D.S."/>
        </authorList>
    </citation>
    <scope>NUCLEOTIDE SEQUENCE</scope>
    <source>
        <strain evidence="3">S0AB</strain>
    </source>
</reference>
<evidence type="ECO:0008006" key="5">
    <source>
        <dbReference type="Google" id="ProtNLM"/>
    </source>
</evidence>
<gene>
    <name evidence="3" type="ORF">MM817_01258</name>
</gene>
<feature type="signal peptide" evidence="2">
    <location>
        <begin position="1"/>
        <end position="21"/>
    </location>
</feature>
<comment type="caution">
    <text evidence="3">The sequence shown here is derived from an EMBL/GenBank/DDBJ whole genome shotgun (WGS) entry which is preliminary data.</text>
</comment>
<dbReference type="PROSITE" id="PS51257">
    <property type="entry name" value="PROKAR_LIPOPROTEIN"/>
    <property type="match status" value="1"/>
</dbReference>
<feature type="compositionally biased region" description="Low complexity" evidence="1">
    <location>
        <begin position="50"/>
        <end position="81"/>
    </location>
</feature>
<feature type="region of interest" description="Disordered" evidence="1">
    <location>
        <begin position="25"/>
        <end position="81"/>
    </location>
</feature>
<organism evidence="3 4">
    <name type="scientific">Sulfoacidibacillus ferrooxidans</name>
    <dbReference type="NCBI Taxonomy" id="2005001"/>
    <lineage>
        <taxon>Bacteria</taxon>
        <taxon>Bacillati</taxon>
        <taxon>Bacillota</taxon>
        <taxon>Bacilli</taxon>
        <taxon>Bacillales</taxon>
        <taxon>Alicyclobacillaceae</taxon>
        <taxon>Sulfoacidibacillus</taxon>
    </lineage>
</organism>
<sequence>MSRNIKKLSFLVIALSSIALSGCGTSGGGSGPVSQPIAQPSNVGSSSQPASNSAKTTTSKTTSKTAVTNKTKKSNTATTSSVTTTTSLALSSVAVSETGTGSSFVPVSSTISSILLPTGWQMQTMSLGSGGTSIKLTNPTDSAQMISEVIMPSDRNLQSFYNAQSTGTVHWIVPNQILSYTQSNPNNPYQDRGIEANLSSGGSVRVDVYLPSSEQSSATQILNSFIGSSAN</sequence>
<keyword evidence="2" id="KW-0732">Signal</keyword>
<accession>A0A9X1V8Q6</accession>
<dbReference type="EMBL" id="JALBUF010000002">
    <property type="protein sequence ID" value="MCI0182989.1"/>
    <property type="molecule type" value="Genomic_DNA"/>
</dbReference>
<name>A0A9X1V8Q6_9BACL</name>
<evidence type="ECO:0000256" key="2">
    <source>
        <dbReference type="SAM" id="SignalP"/>
    </source>
</evidence>
<feature type="compositionally biased region" description="Polar residues" evidence="1">
    <location>
        <begin position="32"/>
        <end position="49"/>
    </location>
</feature>
<proteinExistence type="predicted"/>